<dbReference type="InterPro" id="IPR027268">
    <property type="entry name" value="Peptidase_M4/M1_CTD_sf"/>
</dbReference>
<dbReference type="Gene3D" id="1.10.390.10">
    <property type="entry name" value="Neutral Protease Domain 2"/>
    <property type="match status" value="1"/>
</dbReference>
<evidence type="ECO:0000259" key="9">
    <source>
        <dbReference type="Pfam" id="PF01447"/>
    </source>
</evidence>
<dbReference type="MEROPS" id="M04.025"/>
<dbReference type="InterPro" id="IPR013856">
    <property type="entry name" value="Peptidase_M4_domain"/>
</dbReference>
<evidence type="ECO:0000313" key="11">
    <source>
        <dbReference type="EMBL" id="KJL33393.1"/>
    </source>
</evidence>
<organism evidence="11 12">
    <name type="scientific">Microbacterium azadirachtae</name>
    <dbReference type="NCBI Taxonomy" id="582680"/>
    <lineage>
        <taxon>Bacteria</taxon>
        <taxon>Bacillati</taxon>
        <taxon>Actinomycetota</taxon>
        <taxon>Actinomycetes</taxon>
        <taxon>Micrococcales</taxon>
        <taxon>Microbacteriaceae</taxon>
        <taxon>Microbacterium</taxon>
    </lineage>
</organism>
<dbReference type="InterPro" id="IPR023612">
    <property type="entry name" value="Peptidase_M4"/>
</dbReference>
<comment type="subcellular location">
    <subcellularLocation>
        <location evidence="8">Secreted</location>
    </subcellularLocation>
</comment>
<name>A0A0F0LJT3_9MICO</name>
<dbReference type="AlphaFoldDB" id="A0A0F0LJT3"/>
<dbReference type="InterPro" id="IPR001570">
    <property type="entry name" value="Peptidase_M4_C_domain"/>
</dbReference>
<comment type="cofactor">
    <cofactor evidence="8">
        <name>Zn(2+)</name>
        <dbReference type="ChEBI" id="CHEBI:29105"/>
    </cofactor>
</comment>
<evidence type="ECO:0000256" key="7">
    <source>
        <dbReference type="PIRSR" id="PIRSR623612-1"/>
    </source>
</evidence>
<comment type="similarity">
    <text evidence="1 8">Belongs to the peptidase M4 family.</text>
</comment>
<evidence type="ECO:0000256" key="8">
    <source>
        <dbReference type="RuleBase" id="RU366073"/>
    </source>
</evidence>
<keyword evidence="8" id="KW-0964">Secreted</keyword>
<comment type="caution">
    <text evidence="11">The sequence shown here is derived from an EMBL/GenBank/DDBJ whole genome shotgun (WGS) entry which is preliminary data.</text>
</comment>
<feature type="active site" description="Proton donor" evidence="7">
    <location>
        <position position="261"/>
    </location>
</feature>
<dbReference type="GO" id="GO:0004222">
    <property type="term" value="F:metalloendopeptidase activity"/>
    <property type="evidence" value="ECO:0007669"/>
    <property type="project" value="UniProtKB-UniRule"/>
</dbReference>
<sequence>MPSYLLAKLAESERYTQAAEAARQTLIAPAPAEHRAQLRLSIDENGSLVATVEAAPNRTISDAHGTETLPGTVVRTEDEPTVADVAVNQAFDGLGATFQMLLDAFQRNSIDGKGLSLDATVHYGSGYDNAFWNGERMVFGDGDGQVFQGFTGSTTVIGHELGHGVIQHTAGLEYEGQPGALNESLADVFGALTEQHLLGQTADQATWLIGAGIFTPAVHGKALRSMLHPGTAYDDPELGKDPQPADMSGYVQTTDDNGGVHLNSGIPNRAFALFAVELGGYAWETAGSVWYRALTGGLTASATFAQFAKATIAEADAVSPSTGDAARTAWASVGVIKATGDERAVG</sequence>
<dbReference type="PANTHER" id="PTHR43579">
    <property type="match status" value="1"/>
</dbReference>
<feature type="domain" description="Peptidase M4 C-terminal" evidence="10">
    <location>
        <begin position="170"/>
        <end position="335"/>
    </location>
</feature>
<dbReference type="PRINTS" id="PR00730">
    <property type="entry name" value="THERMOLYSIN"/>
</dbReference>
<keyword evidence="3" id="KW-0479">Metal-binding</keyword>
<keyword evidence="4 8" id="KW-0378">Hydrolase</keyword>
<dbReference type="CDD" id="cd09597">
    <property type="entry name" value="M4_TLP"/>
    <property type="match status" value="1"/>
</dbReference>
<dbReference type="GO" id="GO:0006508">
    <property type="term" value="P:proteolysis"/>
    <property type="evidence" value="ECO:0007669"/>
    <property type="project" value="UniProtKB-KW"/>
</dbReference>
<keyword evidence="6 8" id="KW-0482">Metalloprotease</keyword>
<dbReference type="STRING" id="582680.RS86_01614"/>
<accession>A0A0F0LJT3</accession>
<dbReference type="GO" id="GO:0005576">
    <property type="term" value="C:extracellular region"/>
    <property type="evidence" value="ECO:0007669"/>
    <property type="project" value="UniProtKB-SubCell"/>
</dbReference>
<dbReference type="PANTHER" id="PTHR43579:SF1">
    <property type="entry name" value="NEUTRAL METALLOPROTEINASE"/>
    <property type="match status" value="1"/>
</dbReference>
<evidence type="ECO:0000256" key="6">
    <source>
        <dbReference type="ARBA" id="ARBA00023049"/>
    </source>
</evidence>
<evidence type="ECO:0000256" key="4">
    <source>
        <dbReference type="ARBA" id="ARBA00022801"/>
    </source>
</evidence>
<dbReference type="SUPFAM" id="SSF55486">
    <property type="entry name" value="Metalloproteases ('zincins'), catalytic domain"/>
    <property type="match status" value="1"/>
</dbReference>
<keyword evidence="12" id="KW-1185">Reference proteome</keyword>
<evidence type="ECO:0000256" key="1">
    <source>
        <dbReference type="ARBA" id="ARBA00009388"/>
    </source>
</evidence>
<dbReference type="InterPro" id="IPR052759">
    <property type="entry name" value="Metalloprotease_M4"/>
</dbReference>
<keyword evidence="5 8" id="KW-0862">Zinc</keyword>
<reference evidence="11 12" key="1">
    <citation type="submission" date="2015-02" db="EMBL/GenBank/DDBJ databases">
        <title>Draft genome sequences of ten Microbacterium spp. with emphasis on heavy metal contaminated environments.</title>
        <authorList>
            <person name="Corretto E."/>
        </authorList>
    </citation>
    <scope>NUCLEOTIDE SEQUENCE [LARGE SCALE GENOMIC DNA]</scope>
    <source>
        <strain evidence="11 12">ARN176</strain>
    </source>
</reference>
<dbReference type="Gene3D" id="3.10.170.10">
    <property type="match status" value="1"/>
</dbReference>
<proteinExistence type="inferred from homology"/>
<feature type="active site" evidence="7">
    <location>
        <position position="160"/>
    </location>
</feature>
<dbReference type="GO" id="GO:0046872">
    <property type="term" value="F:metal ion binding"/>
    <property type="evidence" value="ECO:0007669"/>
    <property type="project" value="UniProtKB-UniRule"/>
</dbReference>
<evidence type="ECO:0000259" key="10">
    <source>
        <dbReference type="Pfam" id="PF02868"/>
    </source>
</evidence>
<keyword evidence="2 8" id="KW-0645">Protease</keyword>
<evidence type="ECO:0000313" key="12">
    <source>
        <dbReference type="Proteomes" id="UP000033740"/>
    </source>
</evidence>
<gene>
    <name evidence="11" type="primary">prtS</name>
    <name evidence="11" type="ORF">RS86_01614</name>
</gene>
<dbReference type="EMBL" id="JYIX01000033">
    <property type="protein sequence ID" value="KJL33393.1"/>
    <property type="molecule type" value="Genomic_DNA"/>
</dbReference>
<feature type="domain" description="Peptidase M4" evidence="9">
    <location>
        <begin position="61"/>
        <end position="167"/>
    </location>
</feature>
<dbReference type="PATRIC" id="fig|582680.6.peg.1665"/>
<dbReference type="Pfam" id="PF02868">
    <property type="entry name" value="Peptidase_M4_C"/>
    <property type="match status" value="1"/>
</dbReference>
<dbReference type="Pfam" id="PF01447">
    <property type="entry name" value="Peptidase_M4"/>
    <property type="match status" value="1"/>
</dbReference>
<evidence type="ECO:0000256" key="2">
    <source>
        <dbReference type="ARBA" id="ARBA00022670"/>
    </source>
</evidence>
<dbReference type="EC" id="3.4.24.-" evidence="8"/>
<dbReference type="Proteomes" id="UP000033740">
    <property type="component" value="Unassembled WGS sequence"/>
</dbReference>
<comment type="function">
    <text evidence="8">Extracellular zinc metalloprotease.</text>
</comment>
<evidence type="ECO:0000256" key="3">
    <source>
        <dbReference type="ARBA" id="ARBA00022723"/>
    </source>
</evidence>
<evidence type="ECO:0000256" key="5">
    <source>
        <dbReference type="ARBA" id="ARBA00022833"/>
    </source>
</evidence>
<protein>
    <recommendedName>
        <fullName evidence="8">Neutral metalloproteinase</fullName>
        <ecNumber evidence="8">3.4.24.-</ecNumber>
    </recommendedName>
</protein>